<dbReference type="OrthoDB" id="422005at2759"/>
<dbReference type="Pfam" id="PF00313">
    <property type="entry name" value="CSD"/>
    <property type="match status" value="1"/>
</dbReference>
<keyword evidence="3" id="KW-1185">Reference proteome</keyword>
<dbReference type="PANTHER" id="PTHR46565">
    <property type="entry name" value="COLD SHOCK DOMAIN PROTEIN 2"/>
    <property type="match status" value="1"/>
</dbReference>
<accession>A0A811P3Y5</accession>
<dbReference type="PANTHER" id="PTHR46565:SF20">
    <property type="entry name" value="COLD SHOCK DOMAIN-CONTAINING PROTEIN 4"/>
    <property type="match status" value="1"/>
</dbReference>
<dbReference type="Proteomes" id="UP000604825">
    <property type="component" value="Unassembled WGS sequence"/>
</dbReference>
<dbReference type="PRINTS" id="PR00050">
    <property type="entry name" value="COLDSHOCK"/>
</dbReference>
<dbReference type="Gene3D" id="2.40.50.140">
    <property type="entry name" value="Nucleic acid-binding proteins"/>
    <property type="match status" value="1"/>
</dbReference>
<protein>
    <recommendedName>
        <fullName evidence="1">CSD domain-containing protein</fullName>
    </recommendedName>
</protein>
<evidence type="ECO:0000313" key="2">
    <source>
        <dbReference type="EMBL" id="CAD6232180.1"/>
    </source>
</evidence>
<evidence type="ECO:0000313" key="3">
    <source>
        <dbReference type="Proteomes" id="UP000604825"/>
    </source>
</evidence>
<proteinExistence type="predicted"/>
<reference evidence="2" key="1">
    <citation type="submission" date="2020-10" db="EMBL/GenBank/DDBJ databases">
        <authorList>
            <person name="Han B."/>
            <person name="Lu T."/>
            <person name="Zhao Q."/>
            <person name="Huang X."/>
            <person name="Zhao Y."/>
        </authorList>
    </citation>
    <scope>NUCLEOTIDE SEQUENCE</scope>
</reference>
<sequence length="79" mass="8545">MVQRREGFGFITGDADAKDYFVHFSSIKTTGFSALSEGQRVEFTAASGDDGKPLALDVTVLAGDDGAWEMEKLAKVKKQ</sequence>
<dbReference type="SUPFAM" id="SSF50249">
    <property type="entry name" value="Nucleic acid-binding proteins"/>
    <property type="match status" value="1"/>
</dbReference>
<dbReference type="InterPro" id="IPR002059">
    <property type="entry name" value="CSP_DNA-bd"/>
</dbReference>
<dbReference type="GO" id="GO:0003676">
    <property type="term" value="F:nucleic acid binding"/>
    <property type="evidence" value="ECO:0007669"/>
    <property type="project" value="InterPro"/>
</dbReference>
<dbReference type="PROSITE" id="PS51857">
    <property type="entry name" value="CSD_2"/>
    <property type="match status" value="1"/>
</dbReference>
<comment type="caution">
    <text evidence="2">The sequence shown here is derived from an EMBL/GenBank/DDBJ whole genome shotgun (WGS) entry which is preliminary data.</text>
</comment>
<organism evidence="2 3">
    <name type="scientific">Miscanthus lutarioriparius</name>
    <dbReference type="NCBI Taxonomy" id="422564"/>
    <lineage>
        <taxon>Eukaryota</taxon>
        <taxon>Viridiplantae</taxon>
        <taxon>Streptophyta</taxon>
        <taxon>Embryophyta</taxon>
        <taxon>Tracheophyta</taxon>
        <taxon>Spermatophyta</taxon>
        <taxon>Magnoliopsida</taxon>
        <taxon>Liliopsida</taxon>
        <taxon>Poales</taxon>
        <taxon>Poaceae</taxon>
        <taxon>PACMAD clade</taxon>
        <taxon>Panicoideae</taxon>
        <taxon>Andropogonodae</taxon>
        <taxon>Andropogoneae</taxon>
        <taxon>Saccharinae</taxon>
        <taxon>Miscanthus</taxon>
    </lineage>
</organism>
<dbReference type="InterPro" id="IPR012340">
    <property type="entry name" value="NA-bd_OB-fold"/>
</dbReference>
<dbReference type="EMBL" id="CAJGYO010000005">
    <property type="protein sequence ID" value="CAD6232180.1"/>
    <property type="molecule type" value="Genomic_DNA"/>
</dbReference>
<name>A0A811P3Y5_9POAL</name>
<dbReference type="SMART" id="SM00357">
    <property type="entry name" value="CSP"/>
    <property type="match status" value="1"/>
</dbReference>
<dbReference type="InterPro" id="IPR011129">
    <property type="entry name" value="CSD"/>
</dbReference>
<feature type="domain" description="CSD" evidence="1">
    <location>
        <begin position="1"/>
        <end position="60"/>
    </location>
</feature>
<gene>
    <name evidence="2" type="ORF">NCGR_LOCUS21896</name>
</gene>
<dbReference type="CDD" id="cd04458">
    <property type="entry name" value="CSP_CDS"/>
    <property type="match status" value="1"/>
</dbReference>
<dbReference type="AlphaFoldDB" id="A0A811P3Y5"/>
<evidence type="ECO:0000259" key="1">
    <source>
        <dbReference type="PROSITE" id="PS51857"/>
    </source>
</evidence>